<sequence length="164" mass="17373">MKKIIALALLVLASPLAAHAATLKFPSEKPVASITIPDSWKPEETESGVQGTSADSAIYLSADVASSKSMDKVVTDAVDFLAKNKITVDPSTRKETPVTDVNGMQMTTLEWDGNDEDGPVSVGLLFVQTSGDNALVVTYWGTKGEEDKHGAEVQAIIASIKPIE</sequence>
<evidence type="ECO:0000313" key="2">
    <source>
        <dbReference type="EMBL" id="SCB33563.1"/>
    </source>
</evidence>
<evidence type="ECO:0000313" key="3">
    <source>
        <dbReference type="Proteomes" id="UP000199205"/>
    </source>
</evidence>
<dbReference type="Proteomes" id="UP000199205">
    <property type="component" value="Unassembled WGS sequence"/>
</dbReference>
<feature type="signal peptide" evidence="1">
    <location>
        <begin position="1"/>
        <end position="20"/>
    </location>
</feature>
<proteinExistence type="predicted"/>
<feature type="chain" id="PRO_5008684939" description="Histidine kinase" evidence="1">
    <location>
        <begin position="21"/>
        <end position="164"/>
    </location>
</feature>
<evidence type="ECO:0008006" key="4">
    <source>
        <dbReference type="Google" id="ProtNLM"/>
    </source>
</evidence>
<dbReference type="EMBL" id="FMAF01000007">
    <property type="protein sequence ID" value="SCB33563.1"/>
    <property type="molecule type" value="Genomic_DNA"/>
</dbReference>
<accession>A0A1C3W0L9</accession>
<dbReference type="Gene3D" id="3.40.1000.10">
    <property type="entry name" value="Mog1/PsbP, alpha/beta/alpha sandwich"/>
    <property type="match status" value="1"/>
</dbReference>
<dbReference type="OrthoDB" id="8288922at2"/>
<reference evidence="2 3" key="1">
    <citation type="submission" date="2016-08" db="EMBL/GenBank/DDBJ databases">
        <authorList>
            <person name="Seilhamer J.J."/>
        </authorList>
    </citation>
    <scope>NUCLEOTIDE SEQUENCE [LARGE SCALE GENOMIC DNA]</scope>
    <source>
        <strain evidence="2 3">P1-7</strain>
    </source>
</reference>
<dbReference type="RefSeq" id="WP_037191304.1">
    <property type="nucleotide sequence ID" value="NZ_FMAF01000007.1"/>
</dbReference>
<gene>
    <name evidence="2" type="ORF">GA0061101_107252</name>
</gene>
<keyword evidence="1" id="KW-0732">Signal</keyword>
<name>A0A1C3W0L9_9HYPH</name>
<organism evidence="2 3">
    <name type="scientific">Rhizobium lusitanum</name>
    <dbReference type="NCBI Taxonomy" id="293958"/>
    <lineage>
        <taxon>Bacteria</taxon>
        <taxon>Pseudomonadati</taxon>
        <taxon>Pseudomonadota</taxon>
        <taxon>Alphaproteobacteria</taxon>
        <taxon>Hyphomicrobiales</taxon>
        <taxon>Rhizobiaceae</taxon>
        <taxon>Rhizobium/Agrobacterium group</taxon>
        <taxon>Rhizobium</taxon>
    </lineage>
</organism>
<evidence type="ECO:0000256" key="1">
    <source>
        <dbReference type="SAM" id="SignalP"/>
    </source>
</evidence>
<dbReference type="AlphaFoldDB" id="A0A1C3W0L9"/>
<protein>
    <recommendedName>
        <fullName evidence="4">Histidine kinase</fullName>
    </recommendedName>
</protein>